<dbReference type="InterPro" id="IPR011050">
    <property type="entry name" value="Pectin_lyase_fold/virulence"/>
</dbReference>
<evidence type="ECO:0000259" key="12">
    <source>
        <dbReference type="SMART" id="SM00856"/>
    </source>
</evidence>
<feature type="active site" evidence="9">
    <location>
        <position position="440"/>
    </location>
</feature>
<dbReference type="EC" id="3.1.1.11" evidence="4 10"/>
<dbReference type="NCBIfam" id="TIGR01614">
    <property type="entry name" value="PME_inhib"/>
    <property type="match status" value="1"/>
</dbReference>
<dbReference type="CDD" id="cd15798">
    <property type="entry name" value="PMEI-like_3"/>
    <property type="match status" value="1"/>
</dbReference>
<comment type="similarity">
    <text evidence="3">In the C-terminal section; belongs to the pectinesterase family.</text>
</comment>
<dbReference type="SMART" id="SM00856">
    <property type="entry name" value="PMEI"/>
    <property type="match status" value="1"/>
</dbReference>
<dbReference type="InterPro" id="IPR006501">
    <property type="entry name" value="Pectinesterase_inhib_dom"/>
</dbReference>
<gene>
    <name evidence="13" type="ORF">MKW94_012456</name>
</gene>
<evidence type="ECO:0000256" key="5">
    <source>
        <dbReference type="ARBA" id="ARBA00022801"/>
    </source>
</evidence>
<keyword evidence="6 10" id="KW-0063">Aspartyl esterase</keyword>
<keyword evidence="5 10" id="KW-0378">Hydrolase</keyword>
<keyword evidence="11" id="KW-1133">Transmembrane helix</keyword>
<comment type="caution">
    <text evidence="13">The sequence shown here is derived from an EMBL/GenBank/DDBJ whole genome shotgun (WGS) entry which is preliminary data.</text>
</comment>
<dbReference type="PROSITE" id="PS00503">
    <property type="entry name" value="PECTINESTERASE_2"/>
    <property type="match status" value="1"/>
</dbReference>
<keyword evidence="14" id="KW-1185">Reference proteome</keyword>
<evidence type="ECO:0000313" key="13">
    <source>
        <dbReference type="EMBL" id="MCL7043079.1"/>
    </source>
</evidence>
<dbReference type="GO" id="GO:0042545">
    <property type="term" value="P:cell wall modification"/>
    <property type="evidence" value="ECO:0007669"/>
    <property type="project" value="UniProtKB-UniRule"/>
</dbReference>
<dbReference type="Pfam" id="PF04043">
    <property type="entry name" value="PMEI"/>
    <property type="match status" value="1"/>
</dbReference>
<comment type="pathway">
    <text evidence="1 10">Glycan metabolism; pectin degradation; 2-dehydro-3-deoxy-D-gluconate from pectin: step 1/5.</text>
</comment>
<evidence type="ECO:0000256" key="4">
    <source>
        <dbReference type="ARBA" id="ARBA00013229"/>
    </source>
</evidence>
<reference evidence="13" key="1">
    <citation type="submission" date="2022-03" db="EMBL/GenBank/DDBJ databases">
        <title>A functionally conserved STORR gene fusion in Papaver species that diverged 16.8 million years ago.</title>
        <authorList>
            <person name="Catania T."/>
        </authorList>
    </citation>
    <scope>NUCLEOTIDE SEQUENCE</scope>
    <source>
        <strain evidence="13">S-191538</strain>
    </source>
</reference>
<dbReference type="Gene3D" id="1.20.140.40">
    <property type="entry name" value="Invertase/pectin methylesterase inhibitor family protein"/>
    <property type="match status" value="1"/>
</dbReference>
<dbReference type="InterPro" id="IPR012334">
    <property type="entry name" value="Pectin_lyas_fold"/>
</dbReference>
<dbReference type="FunFam" id="1.20.140.40:FF:000010">
    <property type="entry name" value="Pectinesterase"/>
    <property type="match status" value="1"/>
</dbReference>
<dbReference type="Gene3D" id="2.160.20.10">
    <property type="entry name" value="Single-stranded right-handed beta-helix, Pectin lyase-like"/>
    <property type="match status" value="1"/>
</dbReference>
<evidence type="ECO:0000256" key="9">
    <source>
        <dbReference type="PROSITE-ProRule" id="PRU10040"/>
    </source>
</evidence>
<evidence type="ECO:0000313" key="14">
    <source>
        <dbReference type="Proteomes" id="UP001177140"/>
    </source>
</evidence>
<protein>
    <recommendedName>
        <fullName evidence="4 10">Pectinesterase</fullName>
        <ecNumber evidence="4 10">3.1.1.11</ecNumber>
    </recommendedName>
</protein>
<evidence type="ECO:0000256" key="6">
    <source>
        <dbReference type="ARBA" id="ARBA00023085"/>
    </source>
</evidence>
<accession>A0AA42AWT8</accession>
<dbReference type="GO" id="GO:0045490">
    <property type="term" value="P:pectin catabolic process"/>
    <property type="evidence" value="ECO:0007669"/>
    <property type="project" value="UniProtKB-UniRule"/>
</dbReference>
<dbReference type="InterPro" id="IPR035513">
    <property type="entry name" value="Invertase/methylesterase_inhib"/>
</dbReference>
<keyword evidence="11" id="KW-0472">Membrane</keyword>
<dbReference type="Proteomes" id="UP001177140">
    <property type="component" value="Unassembled WGS sequence"/>
</dbReference>
<comment type="similarity">
    <text evidence="2">In the N-terminal section; belongs to the PMEI family.</text>
</comment>
<evidence type="ECO:0000256" key="7">
    <source>
        <dbReference type="ARBA" id="ARBA00023157"/>
    </source>
</evidence>
<feature type="domain" description="Pectinesterase inhibitor" evidence="12">
    <location>
        <begin position="69"/>
        <end position="232"/>
    </location>
</feature>
<dbReference type="EMBL" id="JAJJMA010242609">
    <property type="protein sequence ID" value="MCL7043079.1"/>
    <property type="molecule type" value="Genomic_DNA"/>
</dbReference>
<evidence type="ECO:0000256" key="1">
    <source>
        <dbReference type="ARBA" id="ARBA00005184"/>
    </source>
</evidence>
<dbReference type="Pfam" id="PF01095">
    <property type="entry name" value="Pectinesterase"/>
    <property type="match status" value="1"/>
</dbReference>
<dbReference type="SUPFAM" id="SSF101148">
    <property type="entry name" value="Plant invertase/pectin methylesterase inhibitor"/>
    <property type="match status" value="1"/>
</dbReference>
<evidence type="ECO:0000256" key="8">
    <source>
        <dbReference type="ARBA" id="ARBA00023180"/>
    </source>
</evidence>
<feature type="transmembrane region" description="Helical" evidence="11">
    <location>
        <begin position="29"/>
        <end position="52"/>
    </location>
</feature>
<evidence type="ECO:0000256" key="3">
    <source>
        <dbReference type="ARBA" id="ARBA00007786"/>
    </source>
</evidence>
<dbReference type="FunFam" id="2.160.20.10:FF:000001">
    <property type="entry name" value="Pectinesterase"/>
    <property type="match status" value="1"/>
</dbReference>
<sequence length="598" mass="66591">MNSMNSFKGYGKVDEAEERAFRRKTRRRITIITISTVILLIVVIAAVAGVLMKKKNTESSPSPASKRLSLSQSIKAVCSVTQYPDSCFRSISSMHNGSSDSPDPKELFLLSLKAAVKELSGLTSLPDNIISKKINGVDRRVKNALLDCKSLFDDAIEELNSSISSITDLGPDKDMLSTARIENIKTWLSSAITDQETCLDGLIEMNTSSPIHERVKSAMKNSTEFTSNSLAIVTKIIPILEKLKIPIHRKLLSHQHQPHHHRVNPVKRFPEWVNPRDRRLLQDDQNLIKPDLTVAKDGSGDFLTIQEAILTVKKKNESRIVIHVKAGKYIENVVIDKGHWNIMMYGDGKDKTIVSGSLNNIDGTPTFSTATFIVTGRGFIAKGIRFENTAGPSKHQAVALRSGSDRSVFYQCSFDGYQDTLYAHSNRQFYRDCDITGTIDFIFGNSAVVLQNCLIQPRQPMANQFNTITAQGKKDPNQNTGISIQRCTIKPFGVVSLKTYLGRPWKDFSTTVIMQTEIDAVVEPVGWLPWVSNVEPPNTIFYGEYLNTGPGAGVERRVNWTGYKPTITPDEAGKFTVDSFIQGKEWLQEANIIFDSSL</sequence>
<dbReference type="GO" id="GO:0030599">
    <property type="term" value="F:pectinesterase activity"/>
    <property type="evidence" value="ECO:0007669"/>
    <property type="project" value="UniProtKB-UniRule"/>
</dbReference>
<name>A0AA42AWT8_PAPNU</name>
<keyword evidence="11" id="KW-0812">Transmembrane</keyword>
<dbReference type="SUPFAM" id="SSF51126">
    <property type="entry name" value="Pectin lyase-like"/>
    <property type="match status" value="1"/>
</dbReference>
<dbReference type="GO" id="GO:0004857">
    <property type="term" value="F:enzyme inhibitor activity"/>
    <property type="evidence" value="ECO:0007669"/>
    <property type="project" value="InterPro"/>
</dbReference>
<keyword evidence="7" id="KW-1015">Disulfide bond</keyword>
<keyword evidence="8" id="KW-0325">Glycoprotein</keyword>
<comment type="catalytic activity">
    <reaction evidence="10">
        <text>[(1-&gt;4)-alpha-D-galacturonosyl methyl ester](n) + n H2O = [(1-&gt;4)-alpha-D-galacturonosyl](n) + n methanol + n H(+)</text>
        <dbReference type="Rhea" id="RHEA:22380"/>
        <dbReference type="Rhea" id="RHEA-COMP:14570"/>
        <dbReference type="Rhea" id="RHEA-COMP:14573"/>
        <dbReference type="ChEBI" id="CHEBI:15377"/>
        <dbReference type="ChEBI" id="CHEBI:15378"/>
        <dbReference type="ChEBI" id="CHEBI:17790"/>
        <dbReference type="ChEBI" id="CHEBI:140522"/>
        <dbReference type="ChEBI" id="CHEBI:140523"/>
        <dbReference type="EC" id="3.1.1.11"/>
    </reaction>
</comment>
<dbReference type="InterPro" id="IPR000070">
    <property type="entry name" value="Pectinesterase_cat"/>
</dbReference>
<dbReference type="AlphaFoldDB" id="A0AA42AWT8"/>
<proteinExistence type="inferred from homology"/>
<organism evidence="13 14">
    <name type="scientific">Papaver nudicaule</name>
    <name type="common">Iceland poppy</name>
    <dbReference type="NCBI Taxonomy" id="74823"/>
    <lineage>
        <taxon>Eukaryota</taxon>
        <taxon>Viridiplantae</taxon>
        <taxon>Streptophyta</taxon>
        <taxon>Embryophyta</taxon>
        <taxon>Tracheophyta</taxon>
        <taxon>Spermatophyta</taxon>
        <taxon>Magnoliopsida</taxon>
        <taxon>Ranunculales</taxon>
        <taxon>Papaveraceae</taxon>
        <taxon>Papaveroideae</taxon>
        <taxon>Papaver</taxon>
    </lineage>
</organism>
<evidence type="ECO:0000256" key="11">
    <source>
        <dbReference type="SAM" id="Phobius"/>
    </source>
</evidence>
<evidence type="ECO:0000256" key="10">
    <source>
        <dbReference type="RuleBase" id="RU000589"/>
    </source>
</evidence>
<evidence type="ECO:0000256" key="2">
    <source>
        <dbReference type="ARBA" id="ARBA00006027"/>
    </source>
</evidence>
<dbReference type="PANTHER" id="PTHR31707">
    <property type="entry name" value="PECTINESTERASE"/>
    <property type="match status" value="1"/>
</dbReference>
<dbReference type="InterPro" id="IPR033131">
    <property type="entry name" value="Pectinesterase_Asp_AS"/>
</dbReference>